<organism evidence="3">
    <name type="scientific">marine metagenome</name>
    <dbReference type="NCBI Taxonomy" id="408172"/>
    <lineage>
        <taxon>unclassified sequences</taxon>
        <taxon>metagenomes</taxon>
        <taxon>ecological metagenomes</taxon>
    </lineage>
</organism>
<sequence>MPTYDYICTECGERFEHFQTMSSDPLKQRPGCEKEQCSVTRVISGGTGLIFKGSGFYLTDYTDKGKKKKPAEGEKPKPATEKKAAVNKEAKAENSPS</sequence>
<name>A0A381Q6T2_9ZZZZ</name>
<evidence type="ECO:0000256" key="1">
    <source>
        <dbReference type="SAM" id="MobiDB-lite"/>
    </source>
</evidence>
<protein>
    <recommendedName>
        <fullName evidence="2">Putative regulatory protein FmdB zinc ribbon domain-containing protein</fullName>
    </recommendedName>
</protein>
<evidence type="ECO:0000259" key="2">
    <source>
        <dbReference type="SMART" id="SM00834"/>
    </source>
</evidence>
<dbReference type="InterPro" id="IPR013429">
    <property type="entry name" value="Regulatory_FmdB_Zinc_ribbon"/>
</dbReference>
<feature type="region of interest" description="Disordered" evidence="1">
    <location>
        <begin position="61"/>
        <end position="97"/>
    </location>
</feature>
<dbReference type="AlphaFoldDB" id="A0A381Q6T2"/>
<accession>A0A381Q6T2</accession>
<dbReference type="PANTHER" id="PTHR34404:SF2">
    <property type="entry name" value="CONSERVED SERINE RICH PROTEIN"/>
    <property type="match status" value="1"/>
</dbReference>
<dbReference type="NCBIfam" id="TIGR02605">
    <property type="entry name" value="CxxC_CxxC_SSSS"/>
    <property type="match status" value="1"/>
</dbReference>
<proteinExistence type="predicted"/>
<reference evidence="3" key="1">
    <citation type="submission" date="2018-05" db="EMBL/GenBank/DDBJ databases">
        <authorList>
            <person name="Lanie J.A."/>
            <person name="Ng W.-L."/>
            <person name="Kazmierczak K.M."/>
            <person name="Andrzejewski T.M."/>
            <person name="Davidsen T.M."/>
            <person name="Wayne K.J."/>
            <person name="Tettelin H."/>
            <person name="Glass J.I."/>
            <person name="Rusch D."/>
            <person name="Podicherti R."/>
            <person name="Tsui H.-C.T."/>
            <person name="Winkler M.E."/>
        </authorList>
    </citation>
    <scope>NUCLEOTIDE SEQUENCE</scope>
</reference>
<dbReference type="Pfam" id="PF09723">
    <property type="entry name" value="Zn_ribbon_8"/>
    <property type="match status" value="1"/>
</dbReference>
<gene>
    <name evidence="3" type="ORF">METZ01_LOCUS26167</name>
</gene>
<dbReference type="EMBL" id="UINC01001175">
    <property type="protein sequence ID" value="SUZ73313.1"/>
    <property type="molecule type" value="Genomic_DNA"/>
</dbReference>
<dbReference type="PANTHER" id="PTHR34404">
    <property type="entry name" value="REGULATORY PROTEIN, FMDB FAMILY"/>
    <property type="match status" value="1"/>
</dbReference>
<feature type="compositionally biased region" description="Basic and acidic residues" evidence="1">
    <location>
        <begin position="70"/>
        <end position="97"/>
    </location>
</feature>
<dbReference type="SMART" id="SM00834">
    <property type="entry name" value="CxxC_CXXC_SSSS"/>
    <property type="match status" value="1"/>
</dbReference>
<feature type="domain" description="Putative regulatory protein FmdB zinc ribbon" evidence="2">
    <location>
        <begin position="1"/>
        <end position="44"/>
    </location>
</feature>
<evidence type="ECO:0000313" key="3">
    <source>
        <dbReference type="EMBL" id="SUZ73313.1"/>
    </source>
</evidence>